<dbReference type="Pfam" id="PF07147">
    <property type="entry name" value="PDCD9"/>
    <property type="match status" value="1"/>
</dbReference>
<evidence type="ECO:0000256" key="4">
    <source>
        <dbReference type="ARBA" id="ARBA00023274"/>
    </source>
</evidence>
<dbReference type="EMBL" id="SUNJ01004630">
    <property type="protein sequence ID" value="TPP64267.1"/>
    <property type="molecule type" value="Genomic_DNA"/>
</dbReference>
<dbReference type="GO" id="GO:0003735">
    <property type="term" value="F:structural constituent of ribosome"/>
    <property type="evidence" value="ECO:0007669"/>
    <property type="project" value="InterPro"/>
</dbReference>
<feature type="region of interest" description="Disordered" evidence="5">
    <location>
        <begin position="608"/>
        <end position="643"/>
    </location>
</feature>
<comment type="subcellular location">
    <subcellularLocation>
        <location evidence="1">Mitochondrion</location>
    </subcellularLocation>
</comment>
<dbReference type="Proteomes" id="UP000316759">
    <property type="component" value="Unassembled WGS sequence"/>
</dbReference>
<dbReference type="GO" id="GO:0006412">
    <property type="term" value="P:translation"/>
    <property type="evidence" value="ECO:0007669"/>
    <property type="project" value="InterPro"/>
</dbReference>
<organism evidence="6 7">
    <name type="scientific">Fasciola gigantica</name>
    <name type="common">Giant liver fluke</name>
    <dbReference type="NCBI Taxonomy" id="46835"/>
    <lineage>
        <taxon>Eukaryota</taxon>
        <taxon>Metazoa</taxon>
        <taxon>Spiralia</taxon>
        <taxon>Lophotrochozoa</taxon>
        <taxon>Platyhelminthes</taxon>
        <taxon>Trematoda</taxon>
        <taxon>Digenea</taxon>
        <taxon>Plagiorchiida</taxon>
        <taxon>Echinostomata</taxon>
        <taxon>Echinostomatoidea</taxon>
        <taxon>Fasciolidae</taxon>
        <taxon>Fasciola</taxon>
    </lineage>
</organism>
<keyword evidence="4" id="KW-0687">Ribonucleoprotein</keyword>
<evidence type="ECO:0000256" key="2">
    <source>
        <dbReference type="ARBA" id="ARBA00022980"/>
    </source>
</evidence>
<proteinExistence type="predicted"/>
<keyword evidence="2 6" id="KW-0689">Ribosomal protein</keyword>
<protein>
    <submittedName>
        <fullName evidence="6">Ribosomal protein S30 mitochondrial</fullName>
    </submittedName>
</protein>
<evidence type="ECO:0000256" key="1">
    <source>
        <dbReference type="ARBA" id="ARBA00004173"/>
    </source>
</evidence>
<dbReference type="AlphaFoldDB" id="A0A504Z170"/>
<dbReference type="STRING" id="46835.A0A504Z170"/>
<comment type="caution">
    <text evidence="6">The sequence shown here is derived from an EMBL/GenBank/DDBJ whole genome shotgun (WGS) entry which is preliminary data.</text>
</comment>
<dbReference type="GO" id="GO:0005762">
    <property type="term" value="C:mitochondrial large ribosomal subunit"/>
    <property type="evidence" value="ECO:0007669"/>
    <property type="project" value="TreeGrafter"/>
</dbReference>
<evidence type="ECO:0000313" key="7">
    <source>
        <dbReference type="Proteomes" id="UP000316759"/>
    </source>
</evidence>
<keyword evidence="7" id="KW-1185">Reference proteome</keyword>
<keyword evidence="3" id="KW-0496">Mitochondrion</keyword>
<gene>
    <name evidence="6" type="ORF">FGIG_05489</name>
</gene>
<dbReference type="PANTHER" id="PTHR13014:SF3">
    <property type="entry name" value="LARGE RIBOSOMAL SUBUNIT PROTEIN ML65"/>
    <property type="match status" value="1"/>
</dbReference>
<sequence length="643" mass="74338">MLASQQSVFSRICARSFRTTSTAWKQPAHDRLRMRRHQPQPRHRLPFVDEAPMNVLPEKPPVLPTSWGSTADKVKSLRYNHGVHLSSIPTTFEKLEELYHLEKNLWFHSLDLPLKSPEMLDFSQFITRTKLLDWSWEPFDHQSALESRLSHQLSEQLLFLCRLPVNMHDQKPESIIARGRRRTMLISNCMETVYQTIVTSEPASQLARSVHQIDESARVETFLKRLYPSEMWKPVSEIDEDLFEDVDETILDDEGCVRFRIRADLTWQLRVPDPPQPFFPMKHPICYSAKPPECRYRPEAFGLKPVDCFKFSCLPIDSSELARSVAGYWSRNPFSEGDPCEFGLLGVLDTRSAEEMWNDLSRLALSEEKKSDIWTKNGISEGLLTAFAWTSAQAYNQGFTLYNEITYPFAAQILLFDHDHIQLLRYQLNSLASLWQAEDCEAPFNLAWVSPKIKLFEFVDSTPCGRMQVNPEALSLLASSFLHPTDADRPSELLRPYLTPGSLAPRDRAKRSVSYEDMFARLIPNAASSPDLDDSVQIDKENTVDLADMTEAERKALDEARQSARKLPLRMYTPARPHPNEVFFYKLTNQRELLKELRSEVPSLGGSLRGLPGPYDTIRENYRMHRRNQQPRSRVQAPPRRWR</sequence>
<dbReference type="PANTHER" id="PTHR13014">
    <property type="entry name" value="MITOCHONDRIAL 28S RIBOSOMAL PROTEIN S30/P52 PRO-APOTOTIC PROTEIN"/>
    <property type="match status" value="1"/>
</dbReference>
<accession>A0A504Z170</accession>
<evidence type="ECO:0000256" key="5">
    <source>
        <dbReference type="SAM" id="MobiDB-lite"/>
    </source>
</evidence>
<reference evidence="6 7" key="1">
    <citation type="submission" date="2019-04" db="EMBL/GenBank/DDBJ databases">
        <title>Annotation for the trematode Fasciola gigantica.</title>
        <authorList>
            <person name="Choi Y.-J."/>
        </authorList>
    </citation>
    <scope>NUCLEOTIDE SEQUENCE [LARGE SCALE GENOMIC DNA]</scope>
    <source>
        <strain evidence="6">Uganda_cow_1</strain>
    </source>
</reference>
<name>A0A504Z170_FASGI</name>
<evidence type="ECO:0000256" key="3">
    <source>
        <dbReference type="ARBA" id="ARBA00023128"/>
    </source>
</evidence>
<dbReference type="OrthoDB" id="6041973at2759"/>
<evidence type="ECO:0000313" key="6">
    <source>
        <dbReference type="EMBL" id="TPP64267.1"/>
    </source>
</evidence>
<dbReference type="InterPro" id="IPR039982">
    <property type="entry name" value="Ribosomal_mL65"/>
</dbReference>
<dbReference type="InterPro" id="IPR010793">
    <property type="entry name" value="Ribosomal_mL37/mL65"/>
</dbReference>